<evidence type="ECO:0000256" key="4">
    <source>
        <dbReference type="ARBA" id="ARBA00023136"/>
    </source>
</evidence>
<gene>
    <name evidence="8" type="ORF">DCAR_0104641</name>
</gene>
<dbReference type="PANTHER" id="PTHR13439:SF62">
    <property type="entry name" value="TRANSMEMBRANE PROTEIN 56-LIKE"/>
    <property type="match status" value="1"/>
</dbReference>
<dbReference type="PROSITE" id="PS50922">
    <property type="entry name" value="TLC"/>
    <property type="match status" value="1"/>
</dbReference>
<name>A0AAF0W9N8_DAUCS</name>
<dbReference type="GO" id="GO:0016020">
    <property type="term" value="C:membrane"/>
    <property type="evidence" value="ECO:0007669"/>
    <property type="project" value="UniProtKB-SubCell"/>
</dbReference>
<feature type="transmembrane region" description="Helical" evidence="6">
    <location>
        <begin position="115"/>
        <end position="139"/>
    </location>
</feature>
<dbReference type="Proteomes" id="UP000077755">
    <property type="component" value="Chromosome 1"/>
</dbReference>
<reference evidence="8" key="2">
    <citation type="submission" date="2022-03" db="EMBL/GenBank/DDBJ databases">
        <title>Draft title - Genomic analysis of global carrot germplasm unveils the trajectory of domestication and the origin of high carotenoid orange carrot.</title>
        <authorList>
            <person name="Iorizzo M."/>
            <person name="Ellison S."/>
            <person name="Senalik D."/>
            <person name="Macko-Podgorni A."/>
            <person name="Grzebelus D."/>
            <person name="Bostan H."/>
            <person name="Rolling W."/>
            <person name="Curaba J."/>
            <person name="Simon P."/>
        </authorList>
    </citation>
    <scope>NUCLEOTIDE SEQUENCE</scope>
    <source>
        <tissue evidence="8">Leaf</tissue>
    </source>
</reference>
<feature type="transmembrane region" description="Helical" evidence="6">
    <location>
        <begin position="201"/>
        <end position="223"/>
    </location>
</feature>
<keyword evidence="4 5" id="KW-0472">Membrane</keyword>
<dbReference type="AlphaFoldDB" id="A0AAF0W9N8"/>
<dbReference type="EMBL" id="CP093343">
    <property type="protein sequence ID" value="WOG85452.1"/>
    <property type="molecule type" value="Genomic_DNA"/>
</dbReference>
<dbReference type="InterPro" id="IPR050846">
    <property type="entry name" value="TLCD"/>
</dbReference>
<dbReference type="SMART" id="SM00724">
    <property type="entry name" value="TLC"/>
    <property type="match status" value="1"/>
</dbReference>
<evidence type="ECO:0000259" key="7">
    <source>
        <dbReference type="PROSITE" id="PS50922"/>
    </source>
</evidence>
<proteinExistence type="predicted"/>
<evidence type="ECO:0000256" key="6">
    <source>
        <dbReference type="SAM" id="Phobius"/>
    </source>
</evidence>
<dbReference type="GO" id="GO:0055088">
    <property type="term" value="P:lipid homeostasis"/>
    <property type="evidence" value="ECO:0007669"/>
    <property type="project" value="TreeGrafter"/>
</dbReference>
<keyword evidence="2 5" id="KW-0812">Transmembrane</keyword>
<dbReference type="PANTHER" id="PTHR13439">
    <property type="entry name" value="CT120 PROTEIN"/>
    <property type="match status" value="1"/>
</dbReference>
<comment type="subcellular location">
    <subcellularLocation>
        <location evidence="1">Membrane</location>
        <topology evidence="1">Multi-pass membrane protein</topology>
    </subcellularLocation>
</comment>
<protein>
    <recommendedName>
        <fullName evidence="7">TLC domain-containing protein</fullName>
    </recommendedName>
</protein>
<feature type="transmembrane region" description="Helical" evidence="6">
    <location>
        <begin position="76"/>
        <end position="95"/>
    </location>
</feature>
<evidence type="ECO:0000313" key="8">
    <source>
        <dbReference type="EMBL" id="WOG85452.1"/>
    </source>
</evidence>
<dbReference type="GO" id="GO:0005783">
    <property type="term" value="C:endoplasmic reticulum"/>
    <property type="evidence" value="ECO:0007669"/>
    <property type="project" value="TreeGrafter"/>
</dbReference>
<dbReference type="InterPro" id="IPR006634">
    <property type="entry name" value="TLC-dom"/>
</dbReference>
<dbReference type="KEGG" id="dcr:108205233"/>
<evidence type="ECO:0000256" key="3">
    <source>
        <dbReference type="ARBA" id="ARBA00022989"/>
    </source>
</evidence>
<reference evidence="8" key="1">
    <citation type="journal article" date="2016" name="Nat. Genet.">
        <title>A high-quality carrot genome assembly provides new insights into carotenoid accumulation and asterid genome evolution.</title>
        <authorList>
            <person name="Iorizzo M."/>
            <person name="Ellison S."/>
            <person name="Senalik D."/>
            <person name="Zeng P."/>
            <person name="Satapoomin P."/>
            <person name="Huang J."/>
            <person name="Bowman M."/>
            <person name="Iovene M."/>
            <person name="Sanseverino W."/>
            <person name="Cavagnaro P."/>
            <person name="Yildiz M."/>
            <person name="Macko-Podgorni A."/>
            <person name="Moranska E."/>
            <person name="Grzebelus E."/>
            <person name="Grzebelus D."/>
            <person name="Ashrafi H."/>
            <person name="Zheng Z."/>
            <person name="Cheng S."/>
            <person name="Spooner D."/>
            <person name="Van Deynze A."/>
            <person name="Simon P."/>
        </authorList>
    </citation>
    <scope>NUCLEOTIDE SEQUENCE</scope>
    <source>
        <tissue evidence="8">Leaf</tissue>
    </source>
</reference>
<organism evidence="8 9">
    <name type="scientific">Daucus carota subsp. sativus</name>
    <name type="common">Carrot</name>
    <dbReference type="NCBI Taxonomy" id="79200"/>
    <lineage>
        <taxon>Eukaryota</taxon>
        <taxon>Viridiplantae</taxon>
        <taxon>Streptophyta</taxon>
        <taxon>Embryophyta</taxon>
        <taxon>Tracheophyta</taxon>
        <taxon>Spermatophyta</taxon>
        <taxon>Magnoliopsida</taxon>
        <taxon>eudicotyledons</taxon>
        <taxon>Gunneridae</taxon>
        <taxon>Pentapetalae</taxon>
        <taxon>asterids</taxon>
        <taxon>campanulids</taxon>
        <taxon>Apiales</taxon>
        <taxon>Apiaceae</taxon>
        <taxon>Apioideae</taxon>
        <taxon>Scandiceae</taxon>
        <taxon>Daucinae</taxon>
        <taxon>Daucus</taxon>
        <taxon>Daucus sect. Daucus</taxon>
    </lineage>
</organism>
<feature type="domain" description="TLC" evidence="7">
    <location>
        <begin position="67"/>
        <end position="271"/>
    </location>
</feature>
<keyword evidence="9" id="KW-1185">Reference proteome</keyword>
<evidence type="ECO:0000313" key="9">
    <source>
        <dbReference type="Proteomes" id="UP000077755"/>
    </source>
</evidence>
<feature type="transmembrane region" description="Helical" evidence="6">
    <location>
        <begin position="243"/>
        <end position="263"/>
    </location>
</feature>
<accession>A0AAF0W9N8</accession>
<evidence type="ECO:0000256" key="1">
    <source>
        <dbReference type="ARBA" id="ARBA00004141"/>
    </source>
</evidence>
<evidence type="ECO:0000256" key="5">
    <source>
        <dbReference type="PROSITE-ProRule" id="PRU00205"/>
    </source>
</evidence>
<keyword evidence="3 6" id="KW-1133">Transmembrane helix</keyword>
<dbReference type="Pfam" id="PF03798">
    <property type="entry name" value="TRAM_LAG1_CLN8"/>
    <property type="match status" value="1"/>
</dbReference>
<evidence type="ECO:0000256" key="2">
    <source>
        <dbReference type="ARBA" id="ARBA00022692"/>
    </source>
</evidence>
<sequence length="274" mass="31118">MAVSKRAAMKFKSVQNQAELVKSYLLSDPYLSYTSVLSGIFASKMVYDFSHLISTSYFRTYAGLTKIQRIEWNNRGMSTAHAIFISTMSLYFVFWSDLYSDHLIAGNITFRSSQLSSFALGLSVGYFISDLAMICWLYPALGGMEYVIHHSLSGIAVAYSLLTGEGQLYTFMVLISEVTTPEINMRWFLDTAGLKRSNAYLINGVVIFFAWLVARILLFVYMFYHVHLHYDQVMQMHIVGRNLIFVVPAALGIMNLMWFGKIVKGLRSTLAKKL</sequence>